<dbReference type="EMBL" id="SDPV01000002">
    <property type="protein sequence ID" value="RXZ64242.1"/>
    <property type="molecule type" value="Genomic_DNA"/>
</dbReference>
<keyword evidence="2" id="KW-1185">Reference proteome</keyword>
<dbReference type="RefSeq" id="WP_129524554.1">
    <property type="nucleotide sequence ID" value="NZ_SDPV01000002.1"/>
</dbReference>
<name>A0A4Q2KLA6_9SPHN</name>
<dbReference type="OrthoDB" id="7596247at2"/>
<protein>
    <recommendedName>
        <fullName evidence="3">RiboL-PSP-HEPN domain-containing protein</fullName>
    </recommendedName>
</protein>
<comment type="caution">
    <text evidence="1">The sequence shown here is derived from an EMBL/GenBank/DDBJ whole genome shotgun (WGS) entry which is preliminary data.</text>
</comment>
<reference evidence="1 2" key="1">
    <citation type="submission" date="2019-01" db="EMBL/GenBank/DDBJ databases">
        <title>Altererythrobacter rhizovicinus sp. nov., isolated from the rhizosphere soil of Haloxylon ammodendron.</title>
        <authorList>
            <person name="Li H.-P."/>
            <person name="Gou J.-Y."/>
            <person name="Yao D."/>
            <person name="Han Q.-Q."/>
            <person name="Shao K.-Z."/>
            <person name="Zhao Q."/>
            <person name="Zhang J.-L."/>
        </authorList>
    </citation>
    <scope>NUCLEOTIDE SEQUENCE [LARGE SCALE GENOMIC DNA]</scope>
    <source>
        <strain evidence="1 2">AY-3R</strain>
    </source>
</reference>
<dbReference type="AlphaFoldDB" id="A0A4Q2KLA6"/>
<evidence type="ECO:0008006" key="3">
    <source>
        <dbReference type="Google" id="ProtNLM"/>
    </source>
</evidence>
<organism evidence="1 2">
    <name type="scientific">Pelagerythrobacter rhizovicinus</name>
    <dbReference type="NCBI Taxonomy" id="2268576"/>
    <lineage>
        <taxon>Bacteria</taxon>
        <taxon>Pseudomonadati</taxon>
        <taxon>Pseudomonadota</taxon>
        <taxon>Alphaproteobacteria</taxon>
        <taxon>Sphingomonadales</taxon>
        <taxon>Erythrobacteraceae</taxon>
        <taxon>Pelagerythrobacter</taxon>
    </lineage>
</organism>
<accession>A0A4Q2KLA6</accession>
<evidence type="ECO:0000313" key="2">
    <source>
        <dbReference type="Proteomes" id="UP000293623"/>
    </source>
</evidence>
<gene>
    <name evidence="1" type="ORF">ETX26_10035</name>
</gene>
<sequence length="237" mass="27305">MDAFYFLKSRTQFIRFFYAEGAKGFADVKHRIENELPPFDDRPYSEDSDPPYLSEWMDAETAREVLGIACISMLSDSLKLYFRMLEERVIRFSFENRKAAFRDGFVPAYFAALGEILDTDWSDCPVDRNLIEQVVLARNRGQHGEDITSFDVRYDKAMLEKHPRPFFIGDDEMSVLTSEEGSLASLLMPTLKVSADRLAKALDEVDVLAEWIEARIERARDWHLSRRPAQAAASRAE</sequence>
<proteinExistence type="predicted"/>
<dbReference type="Proteomes" id="UP000293623">
    <property type="component" value="Unassembled WGS sequence"/>
</dbReference>
<evidence type="ECO:0000313" key="1">
    <source>
        <dbReference type="EMBL" id="RXZ64242.1"/>
    </source>
</evidence>